<comment type="caution">
    <text evidence="1">The sequence shown here is derived from an EMBL/GenBank/DDBJ whole genome shotgun (WGS) entry which is preliminary data.</text>
</comment>
<dbReference type="EMBL" id="BMVG01000002">
    <property type="protein sequence ID" value="GHE00067.1"/>
    <property type="molecule type" value="Genomic_DNA"/>
</dbReference>
<evidence type="ECO:0000313" key="2">
    <source>
        <dbReference type="Proteomes" id="UP000655443"/>
    </source>
</evidence>
<gene>
    <name evidence="1" type="ORF">GCM10010339_13550</name>
</gene>
<accession>A0A918YDB4</accession>
<sequence length="123" mass="13933">MPHCIALLGALLLRLLLPPRGRHRAAPCSISTSPELRTATTHAGHRVRHQPPAPPHFRGEDSPLVRPYVLSPAEWNRLKHHRQQQHRRRRALWLAVHDIDIGPRPIRSSKIKDVQINGVRAAA</sequence>
<dbReference type="AlphaFoldDB" id="A0A918YDB4"/>
<reference evidence="1" key="1">
    <citation type="journal article" date="2014" name="Int. J. Syst. Evol. Microbiol.">
        <title>Complete genome sequence of Corynebacterium casei LMG S-19264T (=DSM 44701T), isolated from a smear-ripened cheese.</title>
        <authorList>
            <consortium name="US DOE Joint Genome Institute (JGI-PGF)"/>
            <person name="Walter F."/>
            <person name="Albersmeier A."/>
            <person name="Kalinowski J."/>
            <person name="Ruckert C."/>
        </authorList>
    </citation>
    <scope>NUCLEOTIDE SEQUENCE</scope>
    <source>
        <strain evidence="1">JCM 4714</strain>
    </source>
</reference>
<dbReference type="Proteomes" id="UP000655443">
    <property type="component" value="Unassembled WGS sequence"/>
</dbReference>
<reference evidence="1" key="2">
    <citation type="submission" date="2020-09" db="EMBL/GenBank/DDBJ databases">
        <authorList>
            <person name="Sun Q."/>
            <person name="Ohkuma M."/>
        </authorList>
    </citation>
    <scope>NUCLEOTIDE SEQUENCE</scope>
    <source>
        <strain evidence="1">JCM 4714</strain>
    </source>
</reference>
<keyword evidence="2" id="KW-1185">Reference proteome</keyword>
<name>A0A918YDB4_9ACTN</name>
<proteinExistence type="predicted"/>
<evidence type="ECO:0000313" key="1">
    <source>
        <dbReference type="EMBL" id="GHE00067.1"/>
    </source>
</evidence>
<organism evidence="1 2">
    <name type="scientific">Streptomyces alanosinicus</name>
    <dbReference type="NCBI Taxonomy" id="68171"/>
    <lineage>
        <taxon>Bacteria</taxon>
        <taxon>Bacillati</taxon>
        <taxon>Actinomycetota</taxon>
        <taxon>Actinomycetes</taxon>
        <taxon>Kitasatosporales</taxon>
        <taxon>Streptomycetaceae</taxon>
        <taxon>Streptomyces</taxon>
    </lineage>
</organism>
<protein>
    <submittedName>
        <fullName evidence="1">Uncharacterized protein</fullName>
    </submittedName>
</protein>